<feature type="transmembrane region" description="Helical" evidence="6">
    <location>
        <begin position="191"/>
        <end position="217"/>
    </location>
</feature>
<dbReference type="GO" id="GO:0044341">
    <property type="term" value="P:sodium-dependent phosphate transport"/>
    <property type="evidence" value="ECO:0007669"/>
    <property type="project" value="InterPro"/>
</dbReference>
<sequence length="526" mass="55785">MIALLPALTGLGLFFCGVRFLASNLALVAGPSARSLFRRALGSNVLAAFSGMLAGLLTQSTNAVALIVVSFARAGIVEGKRAPLVPTWSHVGASALVFLVALDTRYVVAYVLAACGISLYFDLRLSDRMRYTVLALLGVGMLLLGLSMLKVGSGPLQEMLRSFGLLEPGSTALGTLLIGVALAIATQSSTVAGAIAVALLGAGVFDLDTAILLLLGANGGSGLNYAFLAWEGEATGRHILFFQAAQKLAGTLVLLLPFAISSGALEQMLLKLPTDDGHRLAAAFLVIQIFGSLACTLAHQPLSRFLNRIAPPRFEDELAKPAFLMQEALDDVELALELAERESHRLMQRLPLMLEHVREDGNTNEPSAATYKKAGLSVGNALRTYLASLLDRQPGHQAIVRAMSLQQSVADTIAIHETLAEFVATVDKASGAPGAAATVSSMTESLHMLLDVLAETARSNDPEEREVALSLLGQRDALMENIRTRLLAGDPGTPAKVQEALFQTTILFERTIWLARDNLLALGREA</sequence>
<evidence type="ECO:0000256" key="1">
    <source>
        <dbReference type="ARBA" id="ARBA00004651"/>
    </source>
</evidence>
<accession>A0A3P4AY66</accession>
<feature type="transmembrane region" description="Helical" evidence="6">
    <location>
        <begin position="133"/>
        <end position="151"/>
    </location>
</feature>
<dbReference type="AlphaFoldDB" id="A0A3P4AY66"/>
<dbReference type="Pfam" id="PF02690">
    <property type="entry name" value="Na_Pi_cotrans"/>
    <property type="match status" value="2"/>
</dbReference>
<evidence type="ECO:0000256" key="2">
    <source>
        <dbReference type="ARBA" id="ARBA00022475"/>
    </source>
</evidence>
<evidence type="ECO:0000313" key="7">
    <source>
        <dbReference type="EMBL" id="VCU69024.1"/>
    </source>
</evidence>
<keyword evidence="8" id="KW-1185">Reference proteome</keyword>
<evidence type="ECO:0000256" key="4">
    <source>
        <dbReference type="ARBA" id="ARBA00022989"/>
    </source>
</evidence>
<reference evidence="7 8" key="1">
    <citation type="submission" date="2018-10" db="EMBL/GenBank/DDBJ databases">
        <authorList>
            <person name="Criscuolo A."/>
        </authorList>
    </citation>
    <scope>NUCLEOTIDE SEQUENCE [LARGE SCALE GENOMIC DNA]</scope>
    <source>
        <strain evidence="7">DnA1</strain>
    </source>
</reference>
<evidence type="ECO:0000256" key="6">
    <source>
        <dbReference type="SAM" id="Phobius"/>
    </source>
</evidence>
<gene>
    <name evidence="7" type="ORF">PIGHUM_01084</name>
</gene>
<feature type="transmembrane region" description="Helical" evidence="6">
    <location>
        <begin position="46"/>
        <end position="72"/>
    </location>
</feature>
<dbReference type="RefSeq" id="WP_124078380.1">
    <property type="nucleotide sequence ID" value="NZ_UWPJ01000009.1"/>
</dbReference>
<organism evidence="7 8">
    <name type="scientific">Pigmentiphaga humi</name>
    <dbReference type="NCBI Taxonomy" id="2478468"/>
    <lineage>
        <taxon>Bacteria</taxon>
        <taxon>Pseudomonadati</taxon>
        <taxon>Pseudomonadota</taxon>
        <taxon>Betaproteobacteria</taxon>
        <taxon>Burkholderiales</taxon>
        <taxon>Alcaligenaceae</taxon>
        <taxon>Pigmentiphaga</taxon>
    </lineage>
</organism>
<comment type="subcellular location">
    <subcellularLocation>
        <location evidence="1">Cell membrane</location>
        <topology evidence="1">Multi-pass membrane protein</topology>
    </subcellularLocation>
</comment>
<feature type="transmembrane region" description="Helical" evidence="6">
    <location>
        <begin position="280"/>
        <end position="298"/>
    </location>
</feature>
<dbReference type="PANTHER" id="PTHR10010">
    <property type="entry name" value="SOLUTE CARRIER FAMILY 34 SODIUM PHOSPHATE , MEMBER 2-RELATED"/>
    <property type="match status" value="1"/>
</dbReference>
<keyword evidence="2" id="KW-1003">Cell membrane</keyword>
<evidence type="ECO:0000256" key="5">
    <source>
        <dbReference type="ARBA" id="ARBA00023136"/>
    </source>
</evidence>
<dbReference type="InterPro" id="IPR003841">
    <property type="entry name" value="Na/Pi_transpt"/>
</dbReference>
<feature type="transmembrane region" description="Helical" evidence="6">
    <location>
        <begin position="163"/>
        <end position="185"/>
    </location>
</feature>
<dbReference type="OrthoDB" id="5786928at2"/>
<name>A0A3P4AY66_9BURK</name>
<keyword evidence="5 6" id="KW-0472">Membrane</keyword>
<dbReference type="NCBIfam" id="NF037997">
    <property type="entry name" value="Na_Pi_symport"/>
    <property type="match status" value="1"/>
</dbReference>
<proteinExistence type="predicted"/>
<evidence type="ECO:0000256" key="3">
    <source>
        <dbReference type="ARBA" id="ARBA00022692"/>
    </source>
</evidence>
<feature type="transmembrane region" description="Helical" evidence="6">
    <location>
        <begin position="93"/>
        <end position="121"/>
    </location>
</feature>
<evidence type="ECO:0000313" key="8">
    <source>
        <dbReference type="Proteomes" id="UP000277294"/>
    </source>
</evidence>
<dbReference type="EMBL" id="UWPJ01000009">
    <property type="protein sequence ID" value="VCU69024.1"/>
    <property type="molecule type" value="Genomic_DNA"/>
</dbReference>
<feature type="transmembrane region" description="Helical" evidence="6">
    <location>
        <begin position="238"/>
        <end position="260"/>
    </location>
</feature>
<keyword evidence="3 6" id="KW-0812">Transmembrane</keyword>
<protein>
    <submittedName>
        <fullName evidence="7">Na+/Pi-cotransporter</fullName>
    </submittedName>
</protein>
<dbReference type="PANTHER" id="PTHR10010:SF46">
    <property type="entry name" value="SODIUM-DEPENDENT PHOSPHATE TRANSPORT PROTEIN 2B"/>
    <property type="match status" value="1"/>
</dbReference>
<dbReference type="Proteomes" id="UP000277294">
    <property type="component" value="Unassembled WGS sequence"/>
</dbReference>
<dbReference type="GO" id="GO:0005436">
    <property type="term" value="F:sodium:phosphate symporter activity"/>
    <property type="evidence" value="ECO:0007669"/>
    <property type="project" value="InterPro"/>
</dbReference>
<keyword evidence="4 6" id="KW-1133">Transmembrane helix</keyword>
<dbReference type="GO" id="GO:0005886">
    <property type="term" value="C:plasma membrane"/>
    <property type="evidence" value="ECO:0007669"/>
    <property type="project" value="UniProtKB-SubCell"/>
</dbReference>